<keyword evidence="2" id="KW-1185">Reference proteome</keyword>
<accession>A0ABT4A2C8</accession>
<protein>
    <submittedName>
        <fullName evidence="1">Uncharacterized protein</fullName>
    </submittedName>
</protein>
<proteinExistence type="predicted"/>
<gene>
    <name evidence="1" type="ORF">OV287_13500</name>
</gene>
<evidence type="ECO:0000313" key="2">
    <source>
        <dbReference type="Proteomes" id="UP001207654"/>
    </source>
</evidence>
<name>A0ABT4A2C8_9BACT</name>
<evidence type="ECO:0000313" key="1">
    <source>
        <dbReference type="EMBL" id="MCY1075501.1"/>
    </source>
</evidence>
<dbReference type="Proteomes" id="UP001207654">
    <property type="component" value="Unassembled WGS sequence"/>
</dbReference>
<sequence>MSDTAQGFIVLGAVRTKVQRWLGSRQLPAFLTAGPGKALRLWPRVEGEAAEEAATALSGELPKSRVFVFSISQDSLRVSVHVDGICQTREEVALRMRTAKQLSQAHAALQRVSTALDFKGHRPTLLRDGDSRPGFLALAGVKEDDLSSLSHAQLAEARQHPDAPEASRFQDFTFVDEQGKAHPFFAGTPGPES</sequence>
<dbReference type="RefSeq" id="WP_267534432.1">
    <property type="nucleotide sequence ID" value="NZ_JAPNKA010000001.1"/>
</dbReference>
<organism evidence="1 2">
    <name type="scientific">Archangium lansingense</name>
    <dbReference type="NCBI Taxonomy" id="2995310"/>
    <lineage>
        <taxon>Bacteria</taxon>
        <taxon>Pseudomonadati</taxon>
        <taxon>Myxococcota</taxon>
        <taxon>Myxococcia</taxon>
        <taxon>Myxococcales</taxon>
        <taxon>Cystobacterineae</taxon>
        <taxon>Archangiaceae</taxon>
        <taxon>Archangium</taxon>
    </lineage>
</organism>
<comment type="caution">
    <text evidence="1">The sequence shown here is derived from an EMBL/GenBank/DDBJ whole genome shotgun (WGS) entry which is preliminary data.</text>
</comment>
<reference evidence="1 2" key="1">
    <citation type="submission" date="2022-11" db="EMBL/GenBank/DDBJ databases">
        <title>Minimal conservation of predation-associated metabolite biosynthetic gene clusters underscores biosynthetic potential of Myxococcota including descriptions for ten novel species: Archangium lansinium sp. nov., Myxococcus landrumus sp. nov., Nannocystis bai.</title>
        <authorList>
            <person name="Ahearne A."/>
            <person name="Stevens C."/>
            <person name="Phillips K."/>
        </authorList>
    </citation>
    <scope>NUCLEOTIDE SEQUENCE [LARGE SCALE GENOMIC DNA]</scope>
    <source>
        <strain evidence="1 2">MIWBW</strain>
    </source>
</reference>
<dbReference type="EMBL" id="JAPNKA010000001">
    <property type="protein sequence ID" value="MCY1075501.1"/>
    <property type="molecule type" value="Genomic_DNA"/>
</dbReference>